<feature type="compositionally biased region" description="Basic residues" evidence="1">
    <location>
        <begin position="69"/>
        <end position="81"/>
    </location>
</feature>
<name>A0ABX0NAA9_9BURK</name>
<evidence type="ECO:0008006" key="4">
    <source>
        <dbReference type="Google" id="ProtNLM"/>
    </source>
</evidence>
<evidence type="ECO:0000256" key="1">
    <source>
        <dbReference type="SAM" id="MobiDB-lite"/>
    </source>
</evidence>
<accession>A0ABX0NAA9</accession>
<sequence>MKNRALLMSASSEKSFCNWLNKNRYYDPCTARYISQDPAGLHGGLNSYAYVGAPTGEIDPLGLASKKYHRKDGTYGKRRGRPPNERDTGHGNRLDSPLCTTFYKLIFPDGSLSKWGVTGKSPASLRYYRKFLAGRRMVPIATGSRRAIHQLEREMIEIHGGPDNNETFPRTPNIKKSPEQIIAEHKQKNPCIRVIRKL</sequence>
<protein>
    <recommendedName>
        <fullName evidence="4">RHS repeat-associated core domain-containing protein</fullName>
    </recommendedName>
</protein>
<dbReference type="PRINTS" id="PR00394">
    <property type="entry name" value="RHSPROTEIN"/>
</dbReference>
<proteinExistence type="predicted"/>
<keyword evidence="3" id="KW-1185">Reference proteome</keyword>
<comment type="caution">
    <text evidence="2">The sequence shown here is derived from an EMBL/GenBank/DDBJ whole genome shotgun (WGS) entry which is preliminary data.</text>
</comment>
<organism evidence="2 3">
    <name type="scientific">Massilia genomosp. 1</name>
    <dbReference type="NCBI Taxonomy" id="2609280"/>
    <lineage>
        <taxon>Bacteria</taxon>
        <taxon>Pseudomonadati</taxon>
        <taxon>Pseudomonadota</taxon>
        <taxon>Betaproteobacteria</taxon>
        <taxon>Burkholderiales</taxon>
        <taxon>Oxalobacteraceae</taxon>
        <taxon>Telluria group</taxon>
        <taxon>Massilia</taxon>
    </lineage>
</organism>
<dbReference type="NCBIfam" id="TIGR03696">
    <property type="entry name" value="Rhs_assc_core"/>
    <property type="match status" value="1"/>
</dbReference>
<dbReference type="Proteomes" id="UP000610594">
    <property type="component" value="Unassembled WGS sequence"/>
</dbReference>
<gene>
    <name evidence="2" type="ORF">F1735_33510</name>
</gene>
<dbReference type="Gene3D" id="2.180.10.10">
    <property type="entry name" value="RHS repeat-associated core"/>
    <property type="match status" value="1"/>
</dbReference>
<feature type="compositionally biased region" description="Basic and acidic residues" evidence="1">
    <location>
        <begin position="82"/>
        <end position="93"/>
    </location>
</feature>
<evidence type="ECO:0000313" key="3">
    <source>
        <dbReference type="Proteomes" id="UP000610594"/>
    </source>
</evidence>
<feature type="region of interest" description="Disordered" evidence="1">
    <location>
        <begin position="69"/>
        <end position="93"/>
    </location>
</feature>
<dbReference type="InterPro" id="IPR022385">
    <property type="entry name" value="Rhs_assc_core"/>
</dbReference>
<dbReference type="EMBL" id="WHJF01000288">
    <property type="protein sequence ID" value="NHZ67119.1"/>
    <property type="molecule type" value="Genomic_DNA"/>
</dbReference>
<reference evidence="2 3" key="1">
    <citation type="submission" date="2019-10" db="EMBL/GenBank/DDBJ databases">
        <title>Taxonomy of Antarctic Massilia spp.: description of Massilia rubra sp. nov., Massilia aquatica sp. nov., Massilia mucilaginosa sp. nov., Massilia frigida sp. nov. isolated from streams, lakes and regoliths.</title>
        <authorList>
            <person name="Holochova P."/>
            <person name="Sedlacek I."/>
            <person name="Kralova S."/>
            <person name="Maslanova I."/>
            <person name="Busse H.-J."/>
            <person name="Stankova E."/>
            <person name="Vrbovska V."/>
            <person name="Kovarovic V."/>
            <person name="Bartak M."/>
            <person name="Svec P."/>
            <person name="Pantucek R."/>
        </authorList>
    </citation>
    <scope>NUCLEOTIDE SEQUENCE [LARGE SCALE GENOMIC DNA]</scope>
    <source>
        <strain evidence="2 3">CCM 8694</strain>
    </source>
</reference>
<evidence type="ECO:0000313" key="2">
    <source>
        <dbReference type="EMBL" id="NHZ67119.1"/>
    </source>
</evidence>